<dbReference type="OMA" id="IFWTGAG"/>
<keyword evidence="6 9" id="KW-1133">Transmembrane helix</keyword>
<dbReference type="PANTHER" id="PTHR19139:SF199">
    <property type="entry name" value="MIP17260P"/>
    <property type="match status" value="1"/>
</dbReference>
<gene>
    <name evidence="10" type="ORF">Fcan01_06626</name>
</gene>
<dbReference type="OrthoDB" id="3222at2759"/>
<name>A0A226ELS1_FOLCA</name>
<keyword evidence="3 8" id="KW-0813">Transport</keyword>
<organism evidence="10 11">
    <name type="scientific">Folsomia candida</name>
    <name type="common">Springtail</name>
    <dbReference type="NCBI Taxonomy" id="158441"/>
    <lineage>
        <taxon>Eukaryota</taxon>
        <taxon>Metazoa</taxon>
        <taxon>Ecdysozoa</taxon>
        <taxon>Arthropoda</taxon>
        <taxon>Hexapoda</taxon>
        <taxon>Collembola</taxon>
        <taxon>Entomobryomorpha</taxon>
        <taxon>Isotomoidea</taxon>
        <taxon>Isotomidae</taxon>
        <taxon>Proisotominae</taxon>
        <taxon>Folsomia</taxon>
    </lineage>
</organism>
<dbReference type="InterPro" id="IPR000425">
    <property type="entry name" value="MIP"/>
</dbReference>
<evidence type="ECO:0000256" key="1">
    <source>
        <dbReference type="ARBA" id="ARBA00004651"/>
    </source>
</evidence>
<dbReference type="PROSITE" id="PS00221">
    <property type="entry name" value="MIP"/>
    <property type="match status" value="1"/>
</dbReference>
<dbReference type="InterPro" id="IPR023271">
    <property type="entry name" value="Aquaporin-like"/>
</dbReference>
<sequence>MGIMSYLRQEWKRLFSEFLGTFLLVFLCVSVGLPWDKDFVGRDINLDISLTNGFTVATLITIFGHTSGCQINPAVTLSMLFFKHIEPKLAVLYILFQCLGSIAAASILLYLTPPEAVGGLGVVQPGLNVAVREAFGTEFVITFILLFVIFAVSDKGRKTEITGSIPLAVGLTVAVCSFVGNNFSGACMNPARSIGPAVVTRFWDHHWIYWVAPITGGLSGASVYHKAFRVFKAEITTGTADKNMHNKLLE</sequence>
<feature type="transmembrane region" description="Helical" evidence="9">
    <location>
        <begin position="207"/>
        <end position="224"/>
    </location>
</feature>
<feature type="transmembrane region" description="Helical" evidence="9">
    <location>
        <begin position="164"/>
        <end position="183"/>
    </location>
</feature>
<comment type="caution">
    <text evidence="10">The sequence shown here is derived from an EMBL/GenBank/DDBJ whole genome shotgun (WGS) entry which is preliminary data.</text>
</comment>
<evidence type="ECO:0000313" key="10">
    <source>
        <dbReference type="EMBL" id="OXA58250.1"/>
    </source>
</evidence>
<dbReference type="InterPro" id="IPR034294">
    <property type="entry name" value="Aquaporin_transptr"/>
</dbReference>
<keyword evidence="11" id="KW-1185">Reference proteome</keyword>
<feature type="transmembrane region" description="Helical" evidence="9">
    <location>
        <begin position="14"/>
        <end position="35"/>
    </location>
</feature>
<dbReference type="GO" id="GO:0015250">
    <property type="term" value="F:water channel activity"/>
    <property type="evidence" value="ECO:0007669"/>
    <property type="project" value="TreeGrafter"/>
</dbReference>
<dbReference type="InterPro" id="IPR022357">
    <property type="entry name" value="MIP_CS"/>
</dbReference>
<feature type="transmembrane region" description="Helical" evidence="9">
    <location>
        <begin position="55"/>
        <end position="82"/>
    </location>
</feature>
<accession>A0A226ELS1</accession>
<evidence type="ECO:0000256" key="8">
    <source>
        <dbReference type="RuleBase" id="RU000477"/>
    </source>
</evidence>
<keyword evidence="5 8" id="KW-0812">Transmembrane</keyword>
<dbReference type="SUPFAM" id="SSF81338">
    <property type="entry name" value="Aquaporin-like"/>
    <property type="match status" value="1"/>
</dbReference>
<evidence type="ECO:0000313" key="11">
    <source>
        <dbReference type="Proteomes" id="UP000198287"/>
    </source>
</evidence>
<evidence type="ECO:0000256" key="4">
    <source>
        <dbReference type="ARBA" id="ARBA00022475"/>
    </source>
</evidence>
<dbReference type="GO" id="GO:0005886">
    <property type="term" value="C:plasma membrane"/>
    <property type="evidence" value="ECO:0007669"/>
    <property type="project" value="UniProtKB-SubCell"/>
</dbReference>
<comment type="similarity">
    <text evidence="2 8">Belongs to the MIP/aquaporin (TC 1.A.8) family.</text>
</comment>
<dbReference type="AlphaFoldDB" id="A0A226ELS1"/>
<comment type="subcellular location">
    <subcellularLocation>
        <location evidence="1">Cell membrane</location>
        <topology evidence="1">Multi-pass membrane protein</topology>
    </subcellularLocation>
</comment>
<feature type="transmembrane region" description="Helical" evidence="9">
    <location>
        <begin position="131"/>
        <end position="152"/>
    </location>
</feature>
<dbReference type="CDD" id="cd00333">
    <property type="entry name" value="MIP"/>
    <property type="match status" value="1"/>
</dbReference>
<dbReference type="PANTHER" id="PTHR19139">
    <property type="entry name" value="AQUAPORIN TRANSPORTER"/>
    <property type="match status" value="1"/>
</dbReference>
<dbReference type="Pfam" id="PF00230">
    <property type="entry name" value="MIP"/>
    <property type="match status" value="1"/>
</dbReference>
<evidence type="ECO:0000256" key="6">
    <source>
        <dbReference type="ARBA" id="ARBA00022989"/>
    </source>
</evidence>
<reference evidence="10 11" key="1">
    <citation type="submission" date="2015-12" db="EMBL/GenBank/DDBJ databases">
        <title>The genome of Folsomia candida.</title>
        <authorList>
            <person name="Faddeeva A."/>
            <person name="Derks M.F."/>
            <person name="Anvar Y."/>
            <person name="Smit S."/>
            <person name="Van Straalen N."/>
            <person name="Roelofs D."/>
        </authorList>
    </citation>
    <scope>NUCLEOTIDE SEQUENCE [LARGE SCALE GENOMIC DNA]</scope>
    <source>
        <strain evidence="10 11">VU population</strain>
        <tissue evidence="10">Whole body</tissue>
    </source>
</reference>
<dbReference type="EMBL" id="LNIX01000003">
    <property type="protein sequence ID" value="OXA58250.1"/>
    <property type="molecule type" value="Genomic_DNA"/>
</dbReference>
<dbReference type="Proteomes" id="UP000198287">
    <property type="component" value="Unassembled WGS sequence"/>
</dbReference>
<evidence type="ECO:0000256" key="5">
    <source>
        <dbReference type="ARBA" id="ARBA00022692"/>
    </source>
</evidence>
<evidence type="ECO:0000256" key="2">
    <source>
        <dbReference type="ARBA" id="ARBA00006175"/>
    </source>
</evidence>
<proteinExistence type="inferred from homology"/>
<evidence type="ECO:0000256" key="3">
    <source>
        <dbReference type="ARBA" id="ARBA00022448"/>
    </source>
</evidence>
<protein>
    <submittedName>
        <fullName evidence="10">Aquaporin AQPAe.a</fullName>
    </submittedName>
</protein>
<evidence type="ECO:0000256" key="7">
    <source>
        <dbReference type="ARBA" id="ARBA00023136"/>
    </source>
</evidence>
<dbReference type="Gene3D" id="1.20.1080.10">
    <property type="entry name" value="Glycerol uptake facilitator protein"/>
    <property type="match status" value="1"/>
</dbReference>
<dbReference type="PRINTS" id="PR00783">
    <property type="entry name" value="MINTRINSICP"/>
</dbReference>
<dbReference type="STRING" id="158441.A0A226ELS1"/>
<evidence type="ECO:0000256" key="9">
    <source>
        <dbReference type="SAM" id="Phobius"/>
    </source>
</evidence>
<keyword evidence="4" id="KW-1003">Cell membrane</keyword>
<keyword evidence="7 9" id="KW-0472">Membrane</keyword>
<feature type="transmembrane region" description="Helical" evidence="9">
    <location>
        <begin position="89"/>
        <end position="111"/>
    </location>
</feature>
<dbReference type="NCBIfam" id="TIGR00861">
    <property type="entry name" value="MIP"/>
    <property type="match status" value="1"/>
</dbReference>